<dbReference type="AlphaFoldDB" id="A0AAV4DD65"/>
<evidence type="ECO:0000313" key="5">
    <source>
        <dbReference type="EMBL" id="GFO42086.1"/>
    </source>
</evidence>
<evidence type="ECO:0000256" key="2">
    <source>
        <dbReference type="SAM" id="MobiDB-lite"/>
    </source>
</evidence>
<dbReference type="Pfam" id="PF01562">
    <property type="entry name" value="Pep_M12B_propep"/>
    <property type="match status" value="1"/>
</dbReference>
<keyword evidence="6" id="KW-1185">Reference proteome</keyword>
<evidence type="ECO:0000313" key="6">
    <source>
        <dbReference type="Proteomes" id="UP000735302"/>
    </source>
</evidence>
<keyword evidence="3" id="KW-0732">Signal</keyword>
<feature type="compositionally biased region" description="Basic and acidic residues" evidence="2">
    <location>
        <begin position="37"/>
        <end position="46"/>
    </location>
</feature>
<name>A0AAV4DD65_9GAST</name>
<proteinExistence type="predicted"/>
<organism evidence="5 6">
    <name type="scientific">Plakobranchus ocellatus</name>
    <dbReference type="NCBI Taxonomy" id="259542"/>
    <lineage>
        <taxon>Eukaryota</taxon>
        <taxon>Metazoa</taxon>
        <taxon>Spiralia</taxon>
        <taxon>Lophotrochozoa</taxon>
        <taxon>Mollusca</taxon>
        <taxon>Gastropoda</taxon>
        <taxon>Heterobranchia</taxon>
        <taxon>Euthyneura</taxon>
        <taxon>Panpulmonata</taxon>
        <taxon>Sacoglossa</taxon>
        <taxon>Placobranchoidea</taxon>
        <taxon>Plakobranchidae</taxon>
        <taxon>Plakobranchus</taxon>
    </lineage>
</organism>
<feature type="chain" id="PRO_5043618524" evidence="3">
    <location>
        <begin position="26"/>
        <end position="209"/>
    </location>
</feature>
<dbReference type="GO" id="GO:0008237">
    <property type="term" value="F:metallopeptidase activity"/>
    <property type="evidence" value="ECO:0007669"/>
    <property type="project" value="UniProtKB-KW"/>
</dbReference>
<reference evidence="5 6" key="1">
    <citation type="journal article" date="2021" name="Elife">
        <title>Chloroplast acquisition without the gene transfer in kleptoplastic sea slugs, Plakobranchus ocellatus.</title>
        <authorList>
            <person name="Maeda T."/>
            <person name="Takahashi S."/>
            <person name="Yoshida T."/>
            <person name="Shimamura S."/>
            <person name="Takaki Y."/>
            <person name="Nagai Y."/>
            <person name="Toyoda A."/>
            <person name="Suzuki Y."/>
            <person name="Arimoto A."/>
            <person name="Ishii H."/>
            <person name="Satoh N."/>
            <person name="Nishiyama T."/>
            <person name="Hasebe M."/>
            <person name="Maruyama T."/>
            <person name="Minagawa J."/>
            <person name="Obokata J."/>
            <person name="Shigenobu S."/>
        </authorList>
    </citation>
    <scope>NUCLEOTIDE SEQUENCE [LARGE SCALE GENOMIC DNA]</scope>
</reference>
<keyword evidence="1" id="KW-1015">Disulfide bond</keyword>
<keyword evidence="5" id="KW-0645">Protease</keyword>
<evidence type="ECO:0000259" key="4">
    <source>
        <dbReference type="Pfam" id="PF01562"/>
    </source>
</evidence>
<accession>A0AAV4DD65</accession>
<dbReference type="InterPro" id="IPR002870">
    <property type="entry name" value="Peptidase_M12B_N"/>
</dbReference>
<feature type="compositionally biased region" description="Low complexity" evidence="2">
    <location>
        <begin position="47"/>
        <end position="57"/>
    </location>
</feature>
<keyword evidence="5" id="KW-0482">Metalloprotease</keyword>
<keyword evidence="5" id="KW-0378">Hydrolase</keyword>
<gene>
    <name evidence="5" type="ORF">PoB_006859100</name>
</gene>
<feature type="region of interest" description="Disordered" evidence="2">
    <location>
        <begin position="29"/>
        <end position="58"/>
    </location>
</feature>
<sequence length="209" mass="23983">MLKNHCGLAFLVLVLTVCEIKLALTVQHESSPLTQGRHQERQRHYQESSSEQQQQQRNIPTLMRKEEQGRKNQASHANPSEFHHFLNQKDLLHYFGTNERDKVPEYIITTPNHLIGSHKARRRRSVTPQGPVERDVKEDVEYSLQAFGQDYHLVMQHNHRLMAPGQEQPVFSLASPELMQVAGTMTAFTLASQATTVTQLLLWLSALGW</sequence>
<evidence type="ECO:0000256" key="1">
    <source>
        <dbReference type="ARBA" id="ARBA00023157"/>
    </source>
</evidence>
<protein>
    <submittedName>
        <fullName evidence="5">A disintegrin and metalloproteinase with thrombospondin motifs 18-like</fullName>
    </submittedName>
</protein>
<feature type="signal peptide" evidence="3">
    <location>
        <begin position="1"/>
        <end position="25"/>
    </location>
</feature>
<comment type="caution">
    <text evidence="5">The sequence shown here is derived from an EMBL/GenBank/DDBJ whole genome shotgun (WGS) entry which is preliminary data.</text>
</comment>
<dbReference type="Proteomes" id="UP000735302">
    <property type="component" value="Unassembled WGS sequence"/>
</dbReference>
<dbReference type="EMBL" id="BLXT01007752">
    <property type="protein sequence ID" value="GFO42086.1"/>
    <property type="molecule type" value="Genomic_DNA"/>
</dbReference>
<feature type="domain" description="Peptidase M12B propeptide" evidence="4">
    <location>
        <begin position="118"/>
        <end position="165"/>
    </location>
</feature>
<evidence type="ECO:0000256" key="3">
    <source>
        <dbReference type="SAM" id="SignalP"/>
    </source>
</evidence>